<dbReference type="Gene3D" id="2.60.120.700">
    <property type="entry name" value="Peptidase G1"/>
    <property type="match status" value="1"/>
</dbReference>
<dbReference type="PRINTS" id="PR00977">
    <property type="entry name" value="SCYTLDPTASE"/>
</dbReference>
<dbReference type="InterPro" id="IPR038656">
    <property type="entry name" value="Peptidase_G1_sf"/>
</dbReference>
<dbReference type="eggNOG" id="ENOG502RJF6">
    <property type="taxonomic scope" value="Eukaryota"/>
</dbReference>
<gene>
    <name evidence="3" type="ORF">MYCTH_2295424</name>
</gene>
<dbReference type="HOGENOM" id="CLU_066466_0_1_1"/>
<dbReference type="EMBL" id="CP003002">
    <property type="protein sequence ID" value="AEO53716.1"/>
    <property type="molecule type" value="Genomic_DNA"/>
</dbReference>
<dbReference type="GO" id="GO:0006508">
    <property type="term" value="P:proteolysis"/>
    <property type="evidence" value="ECO:0007669"/>
    <property type="project" value="UniProtKB-KW"/>
</dbReference>
<proteinExistence type="predicted"/>
<feature type="active site" description="Proton acceptor" evidence="1">
    <location>
        <position position="218"/>
    </location>
</feature>
<dbReference type="OrthoDB" id="2862635at2759"/>
<dbReference type="Pfam" id="PF01828">
    <property type="entry name" value="Peptidase_A4"/>
    <property type="match status" value="1"/>
</dbReference>
<dbReference type="RefSeq" id="XP_003658961.1">
    <property type="nucleotide sequence ID" value="XM_003658913.1"/>
</dbReference>
<dbReference type="VEuPathDB" id="FungiDB:MYCTH_2295424"/>
<evidence type="ECO:0000256" key="2">
    <source>
        <dbReference type="SAM" id="SignalP"/>
    </source>
</evidence>
<dbReference type="SUPFAM" id="SSF49899">
    <property type="entry name" value="Concanavalin A-like lectins/glucanases"/>
    <property type="match status" value="1"/>
</dbReference>
<keyword evidence="3" id="KW-0645">Protease</keyword>
<organism evidence="3 4">
    <name type="scientific">Thermothelomyces thermophilus (strain ATCC 42464 / BCRC 31852 / DSM 1799)</name>
    <name type="common">Sporotrichum thermophile</name>
    <dbReference type="NCBI Taxonomy" id="573729"/>
    <lineage>
        <taxon>Eukaryota</taxon>
        <taxon>Fungi</taxon>
        <taxon>Dikarya</taxon>
        <taxon>Ascomycota</taxon>
        <taxon>Pezizomycotina</taxon>
        <taxon>Sordariomycetes</taxon>
        <taxon>Sordariomycetidae</taxon>
        <taxon>Sordariales</taxon>
        <taxon>Chaetomiaceae</taxon>
        <taxon>Thermothelomyces</taxon>
    </lineage>
</organism>
<keyword evidence="2" id="KW-0732">Signal</keyword>
<dbReference type="InterPro" id="IPR000250">
    <property type="entry name" value="Peptidase_G1"/>
</dbReference>
<dbReference type="PANTHER" id="PTHR37536:SF1">
    <property type="entry name" value="ASPERGILLOPEPSIN, PUTAITVE (AFU_ORTHOLOGUE AFUA_7G01200)"/>
    <property type="match status" value="1"/>
</dbReference>
<dbReference type="Proteomes" id="UP000007322">
    <property type="component" value="Chromosome 1"/>
</dbReference>
<reference evidence="3 4" key="1">
    <citation type="journal article" date="2011" name="Nat. Biotechnol.">
        <title>Comparative genomic analysis of the thermophilic biomass-degrading fungi Myceliophthora thermophila and Thielavia terrestris.</title>
        <authorList>
            <person name="Berka R.M."/>
            <person name="Grigoriev I.V."/>
            <person name="Otillar R."/>
            <person name="Salamov A."/>
            <person name="Grimwood J."/>
            <person name="Reid I."/>
            <person name="Ishmael N."/>
            <person name="John T."/>
            <person name="Darmond C."/>
            <person name="Moisan M.-C."/>
            <person name="Henrissat B."/>
            <person name="Coutinho P.M."/>
            <person name="Lombard V."/>
            <person name="Natvig D.O."/>
            <person name="Lindquist E."/>
            <person name="Schmutz J."/>
            <person name="Lucas S."/>
            <person name="Harris P."/>
            <person name="Powlowski J."/>
            <person name="Bellemare A."/>
            <person name="Taylor D."/>
            <person name="Butler G."/>
            <person name="de Vries R.P."/>
            <person name="Allijn I.E."/>
            <person name="van den Brink J."/>
            <person name="Ushinsky S."/>
            <person name="Storms R."/>
            <person name="Powell A.J."/>
            <person name="Paulsen I.T."/>
            <person name="Elbourne L.D.H."/>
            <person name="Baker S.E."/>
            <person name="Magnuson J."/>
            <person name="LaBoissiere S."/>
            <person name="Clutterbuck A.J."/>
            <person name="Martinez D."/>
            <person name="Wogulis M."/>
            <person name="de Leon A.L."/>
            <person name="Rey M.W."/>
            <person name="Tsang A."/>
        </authorList>
    </citation>
    <scope>NUCLEOTIDE SEQUENCE [LARGE SCALE GENOMIC DNA]</scope>
    <source>
        <strain evidence="4">ATCC 42464 / BCRC 31852 / DSM 1799</strain>
    </source>
</reference>
<dbReference type="PROSITE" id="PS51257">
    <property type="entry name" value="PROKAR_LIPOPROTEIN"/>
    <property type="match status" value="1"/>
</dbReference>
<dbReference type="KEGG" id="mtm:MYCTH_2295424"/>
<dbReference type="PANTHER" id="PTHR37536">
    <property type="entry name" value="PUTATIVE (AFU_ORTHOLOGUE AFUA_3G02970)-RELATED"/>
    <property type="match status" value="1"/>
</dbReference>
<feature type="signal peptide" evidence="2">
    <location>
        <begin position="1"/>
        <end position="22"/>
    </location>
</feature>
<dbReference type="GO" id="GO:0070007">
    <property type="term" value="F:glutamic-type endopeptidase activity"/>
    <property type="evidence" value="ECO:0007669"/>
    <property type="project" value="InterPro"/>
</dbReference>
<feature type="chain" id="PRO_5003435935" evidence="2">
    <location>
        <begin position="23"/>
        <end position="285"/>
    </location>
</feature>
<evidence type="ECO:0000256" key="1">
    <source>
        <dbReference type="PIRSR" id="PIRSR600250-50"/>
    </source>
</evidence>
<dbReference type="GeneID" id="11513338"/>
<evidence type="ECO:0000313" key="3">
    <source>
        <dbReference type="EMBL" id="AEO53716.1"/>
    </source>
</evidence>
<sequence length="285" mass="30578">MWSIVRSLSLASLISSACTVTAQLSFVASVKQHGKDVDASGLSFVRIPPLEHRWHASRPRRGQNNRTVERDAVSYSANWCGASQHASDSDGIKSVLGYFTAPDLTLRPGTPAPQFAAAWVGIDGAACNTTLLQAGVTTIVNSDGGQSASAWWEWYPEASYTISGLKVKAGEWMSVNITTKDASSAILVIENADTGTSVTLELNNGPQLCRRDAEWILEDFYESGKQVALANFADLWFVDSGATTVGGKNVGFDGATMVHLRDENGNVLCSPEPYDNSNFVVVSKP</sequence>
<dbReference type="CDD" id="cd13426">
    <property type="entry name" value="Peptidase_G1"/>
    <property type="match status" value="1"/>
</dbReference>
<protein>
    <submittedName>
        <fullName evidence="3">Protease</fullName>
    </submittedName>
</protein>
<evidence type="ECO:0000313" key="4">
    <source>
        <dbReference type="Proteomes" id="UP000007322"/>
    </source>
</evidence>
<keyword evidence="4" id="KW-1185">Reference proteome</keyword>
<accession>G2Q4X9</accession>
<dbReference type="OMA" id="CGASQHT"/>
<keyword evidence="3" id="KW-0378">Hydrolase</keyword>
<dbReference type="InParanoid" id="G2Q4X9"/>
<dbReference type="AlphaFoldDB" id="G2Q4X9"/>
<dbReference type="InterPro" id="IPR013320">
    <property type="entry name" value="ConA-like_dom_sf"/>
</dbReference>
<dbReference type="STRING" id="573729.G2Q4X9"/>
<name>G2Q4X9_THET4</name>